<name>X1GFX9_9ZZZZ</name>
<organism evidence="1">
    <name type="scientific">marine sediment metagenome</name>
    <dbReference type="NCBI Taxonomy" id="412755"/>
    <lineage>
        <taxon>unclassified sequences</taxon>
        <taxon>metagenomes</taxon>
        <taxon>ecological metagenomes</taxon>
    </lineage>
</organism>
<evidence type="ECO:0000313" key="1">
    <source>
        <dbReference type="EMBL" id="GAH31928.1"/>
    </source>
</evidence>
<reference evidence="1" key="1">
    <citation type="journal article" date="2014" name="Front. Microbiol.">
        <title>High frequency of phylogenetically diverse reductive dehalogenase-homologous genes in deep subseafloor sedimentary metagenomes.</title>
        <authorList>
            <person name="Kawai M."/>
            <person name="Futagami T."/>
            <person name="Toyoda A."/>
            <person name="Takaki Y."/>
            <person name="Nishi S."/>
            <person name="Hori S."/>
            <person name="Arai W."/>
            <person name="Tsubouchi T."/>
            <person name="Morono Y."/>
            <person name="Uchiyama I."/>
            <person name="Ito T."/>
            <person name="Fujiyama A."/>
            <person name="Inagaki F."/>
            <person name="Takami H."/>
        </authorList>
    </citation>
    <scope>NUCLEOTIDE SEQUENCE</scope>
    <source>
        <strain evidence="1">Expedition CK06-06</strain>
    </source>
</reference>
<accession>X1GFX9</accession>
<feature type="non-terminal residue" evidence="1">
    <location>
        <position position="88"/>
    </location>
</feature>
<dbReference type="AlphaFoldDB" id="X1GFX9"/>
<gene>
    <name evidence="1" type="ORF">S03H2_23614</name>
</gene>
<sequence length="88" mass="9617">MIKQTVFVLAMVALFIVGPWACESASAALSVQDIVSQVSQITYTNYLDNVLYTHLGDNRGFGAEHDLARANIYSEFGSFGLSTSLHPF</sequence>
<proteinExistence type="predicted"/>
<dbReference type="EMBL" id="BARU01012937">
    <property type="protein sequence ID" value="GAH31928.1"/>
    <property type="molecule type" value="Genomic_DNA"/>
</dbReference>
<protein>
    <submittedName>
        <fullName evidence="1">Uncharacterized protein</fullName>
    </submittedName>
</protein>
<comment type="caution">
    <text evidence="1">The sequence shown here is derived from an EMBL/GenBank/DDBJ whole genome shotgun (WGS) entry which is preliminary data.</text>
</comment>